<gene>
    <name evidence="7" type="ORF">NLJ89_g1284</name>
</gene>
<evidence type="ECO:0000256" key="4">
    <source>
        <dbReference type="ARBA" id="ARBA00023002"/>
    </source>
</evidence>
<dbReference type="InterPro" id="IPR036188">
    <property type="entry name" value="FAD/NAD-bd_sf"/>
</dbReference>
<evidence type="ECO:0000313" key="7">
    <source>
        <dbReference type="EMBL" id="KAJ3516182.1"/>
    </source>
</evidence>
<evidence type="ECO:0000259" key="6">
    <source>
        <dbReference type="Pfam" id="PF01494"/>
    </source>
</evidence>
<evidence type="ECO:0000256" key="5">
    <source>
        <dbReference type="ARBA" id="ARBA00023033"/>
    </source>
</evidence>
<dbReference type="InterPro" id="IPR050493">
    <property type="entry name" value="FAD-dep_Monooxygenase_BioMet"/>
</dbReference>
<dbReference type="Gene3D" id="3.50.50.60">
    <property type="entry name" value="FAD/NAD(P)-binding domain"/>
    <property type="match status" value="2"/>
</dbReference>
<keyword evidence="5" id="KW-0503">Monooxygenase</keyword>
<keyword evidence="8" id="KW-1185">Reference proteome</keyword>
<evidence type="ECO:0000256" key="2">
    <source>
        <dbReference type="ARBA" id="ARBA00022630"/>
    </source>
</evidence>
<keyword evidence="2" id="KW-0285">Flavoprotein</keyword>
<keyword evidence="3" id="KW-0274">FAD</keyword>
<feature type="domain" description="FAD-binding" evidence="6">
    <location>
        <begin position="16"/>
        <end position="368"/>
    </location>
</feature>
<dbReference type="EMBL" id="JANKHO010000064">
    <property type="protein sequence ID" value="KAJ3516182.1"/>
    <property type="molecule type" value="Genomic_DNA"/>
</dbReference>
<dbReference type="GO" id="GO:0071949">
    <property type="term" value="F:FAD binding"/>
    <property type="evidence" value="ECO:0007669"/>
    <property type="project" value="InterPro"/>
</dbReference>
<comment type="similarity">
    <text evidence="1">Belongs to the paxM FAD-dependent monooxygenase family.</text>
</comment>
<dbReference type="PRINTS" id="PR00420">
    <property type="entry name" value="RNGMNOXGNASE"/>
</dbReference>
<dbReference type="Pfam" id="PF01494">
    <property type="entry name" value="FAD_binding_3"/>
    <property type="match status" value="2"/>
</dbReference>
<dbReference type="PANTHER" id="PTHR13789:SF306">
    <property type="entry name" value="HYDROXYLASE, PUTATIVE-RELATED"/>
    <property type="match status" value="1"/>
</dbReference>
<evidence type="ECO:0000313" key="8">
    <source>
        <dbReference type="Proteomes" id="UP001148786"/>
    </source>
</evidence>
<reference evidence="7" key="1">
    <citation type="submission" date="2022-07" db="EMBL/GenBank/DDBJ databases">
        <title>Genome Sequence of Agrocybe chaxingu.</title>
        <authorList>
            <person name="Buettner E."/>
        </authorList>
    </citation>
    <scope>NUCLEOTIDE SEQUENCE</scope>
    <source>
        <strain evidence="7">MP-N11</strain>
    </source>
</reference>
<evidence type="ECO:0000256" key="3">
    <source>
        <dbReference type="ARBA" id="ARBA00022827"/>
    </source>
</evidence>
<dbReference type="Proteomes" id="UP001148786">
    <property type="component" value="Unassembled WGS sequence"/>
</dbReference>
<sequence length="952" mass="106846">MFGETSRAAEKAGVRLKIIVVGGGIAGVATAYTLAVAGHDVVVLEKGDGSIKSAGGIQSPPNMTKILYQWGLRPILQQKADTYERIVLRNSDKGTLIGSLKMDENFVKELIDGFLFVQHRDLYDMLMNCARREGATIRCNAKVVGADPANATVTLESGEQLFADVVVAADGYDSVLRPIVTEEDEDVPVEEQERHLTTTILLPGDTLKGDEELETFLNPQDWVLWMGEGYSWNANFLHRGEALTATITHVYTGPPHAGDGDWTDARTLEWYLTTMPNIEPKLKKLLKRAKLISSRIFVTRQTPEDFVGAGSRLVLAGTAAHPMTPGGNHATALVIEDAQVLGCLFSRIQHRSQISQFMTAYEDIRQSRCASTQEYDYNHRASMKVPKEMQDQRDTLLGQTMIHGDWDHMDEALFRESWGKELSLYTYDATEKVDDWWGQYGYLLDLDIYTSNNSDGNEINFTLPYSFSSSMATGNSARPLSQPGVTLKFVIIGGSIAGLATAYGLRKAGHEVTVLEKSDGKAKSKGGLQSPPNMTKILYEWGLEPTLERLAYKCKQFTFRNGGSGELIGNMRMDEVFLKDLVADFLFIQHQDLKDMMLTLAIEEGVDIRFETIATSVYPTAHSTSIVLDDGQVLLADVVIAADGFDSQFRELVTGVPEDDLVDYSVGNRLNITFILPVDRLQEDDELRPLMNLTDWLVWMGSGYVMHANLINGGKDLTATITYTYHREICAEDTVWKDRPLNYYEVDLDLFESRPRKMLEMAKTVSARVFVSRHGPEELVSDDLKLVLVGEAAHPLRPGGNHRTALHFEDAETLRCLFSRIQRRDQISHFLTAYEEIRHPRCQWAHTYDNGFHDMATTHAGPEQKARDAVLRQTMAYGDWDHMDEGTFRAVWGNELSLYVHDARERVDDWWTQWGSLISREPRMERLSPEPKSPDLSSFIPNLLQVSVSTQG</sequence>
<accession>A0A9W8N098</accession>
<name>A0A9W8N098_9AGAR</name>
<proteinExistence type="inferred from homology"/>
<dbReference type="OrthoDB" id="1878542at2759"/>
<comment type="caution">
    <text evidence="7">The sequence shown here is derived from an EMBL/GenBank/DDBJ whole genome shotgun (WGS) entry which is preliminary data.</text>
</comment>
<dbReference type="AlphaFoldDB" id="A0A9W8N098"/>
<dbReference type="SUPFAM" id="SSF51905">
    <property type="entry name" value="FAD/NAD(P)-binding domain"/>
    <property type="match status" value="2"/>
</dbReference>
<protein>
    <recommendedName>
        <fullName evidence="6">FAD-binding domain-containing protein</fullName>
    </recommendedName>
</protein>
<organism evidence="7 8">
    <name type="scientific">Agrocybe chaxingu</name>
    <dbReference type="NCBI Taxonomy" id="84603"/>
    <lineage>
        <taxon>Eukaryota</taxon>
        <taxon>Fungi</taxon>
        <taxon>Dikarya</taxon>
        <taxon>Basidiomycota</taxon>
        <taxon>Agaricomycotina</taxon>
        <taxon>Agaricomycetes</taxon>
        <taxon>Agaricomycetidae</taxon>
        <taxon>Agaricales</taxon>
        <taxon>Agaricineae</taxon>
        <taxon>Strophariaceae</taxon>
        <taxon>Agrocybe</taxon>
    </lineage>
</organism>
<dbReference type="PANTHER" id="PTHR13789">
    <property type="entry name" value="MONOOXYGENASE"/>
    <property type="match status" value="1"/>
</dbReference>
<keyword evidence="4" id="KW-0560">Oxidoreductase</keyword>
<dbReference type="GO" id="GO:0004497">
    <property type="term" value="F:monooxygenase activity"/>
    <property type="evidence" value="ECO:0007669"/>
    <property type="project" value="UniProtKB-KW"/>
</dbReference>
<dbReference type="InterPro" id="IPR002938">
    <property type="entry name" value="FAD-bd"/>
</dbReference>
<feature type="domain" description="FAD-binding" evidence="6">
    <location>
        <begin position="490"/>
        <end position="653"/>
    </location>
</feature>
<evidence type="ECO:0000256" key="1">
    <source>
        <dbReference type="ARBA" id="ARBA00007992"/>
    </source>
</evidence>